<organism evidence="1 2">
    <name type="scientific">Arcanobacterium buesumense</name>
    <dbReference type="NCBI Taxonomy" id="2722751"/>
    <lineage>
        <taxon>Bacteria</taxon>
        <taxon>Bacillati</taxon>
        <taxon>Actinomycetota</taxon>
        <taxon>Actinomycetes</taxon>
        <taxon>Actinomycetales</taxon>
        <taxon>Actinomycetaceae</taxon>
        <taxon>Arcanobacterium</taxon>
    </lineage>
</organism>
<dbReference type="AlphaFoldDB" id="A0A6H2EHN9"/>
<name>A0A6H2EHN9_9ACTO</name>
<sequence>MPVLPNLKDRPVFKDVDIQFDDYGNMLVQYGQRQGSAQPIGQNPETHKYLRVVSKDNFQVSLNSPLAQWGPSKTNRGEWISKGIVGPSAGRPFGLSSADSVFQRNSRSIASDPVFQGLKINILVQILPVNLLSSVRMEIY</sequence>
<dbReference type="EMBL" id="CP050804">
    <property type="protein sequence ID" value="QJC21078.1"/>
    <property type="molecule type" value="Genomic_DNA"/>
</dbReference>
<proteinExistence type="predicted"/>
<protein>
    <submittedName>
        <fullName evidence="1">Uncharacterized protein</fullName>
    </submittedName>
</protein>
<evidence type="ECO:0000313" key="1">
    <source>
        <dbReference type="EMBL" id="QJC21078.1"/>
    </source>
</evidence>
<dbReference type="Proteomes" id="UP000502298">
    <property type="component" value="Chromosome"/>
</dbReference>
<accession>A0A6H2EHN9</accession>
<keyword evidence="2" id="KW-1185">Reference proteome</keyword>
<reference evidence="1 2" key="1">
    <citation type="submission" date="2020-03" db="EMBL/GenBank/DDBJ databases">
        <title>Complete genome of Arcanobacterium buesumensis sp. nov. strain 2701.</title>
        <authorList>
            <person name="Borowiak M."/>
            <person name="Alssahen M."/>
            <person name="Laemmler C."/>
            <person name="Malorny B."/>
            <person name="Hassan A."/>
            <person name="Prenger-Berninghoff E."/>
            <person name="Ploetz M."/>
            <person name="Abdulmawjood A."/>
        </authorList>
    </citation>
    <scope>NUCLEOTIDE SEQUENCE [LARGE SCALE GENOMIC DNA]</scope>
    <source>
        <strain evidence="1 2">2701</strain>
    </source>
</reference>
<dbReference type="RefSeq" id="WP_168917021.1">
    <property type="nucleotide sequence ID" value="NZ_CP050804.1"/>
</dbReference>
<gene>
    <name evidence="1" type="ORF">HC352_00130</name>
</gene>
<evidence type="ECO:0000313" key="2">
    <source>
        <dbReference type="Proteomes" id="UP000502298"/>
    </source>
</evidence>
<dbReference type="KEGG" id="arca:HC352_00130"/>